<keyword evidence="4" id="KW-1185">Reference proteome</keyword>
<proteinExistence type="predicted"/>
<feature type="transmembrane region" description="Helical" evidence="1">
    <location>
        <begin position="123"/>
        <end position="139"/>
    </location>
</feature>
<dbReference type="PROSITE" id="PS51257">
    <property type="entry name" value="PROKAR_LIPOPROTEIN"/>
    <property type="match status" value="1"/>
</dbReference>
<reference evidence="3 4" key="1">
    <citation type="submission" date="2016-10" db="EMBL/GenBank/DDBJ databases">
        <authorList>
            <person name="de Groot N.N."/>
        </authorList>
    </citation>
    <scope>NUCLEOTIDE SEQUENCE [LARGE SCALE GENOMIC DNA]</scope>
    <source>
        <strain evidence="3 4">DSM 18684</strain>
    </source>
</reference>
<feature type="signal peptide" evidence="2">
    <location>
        <begin position="1"/>
        <end position="22"/>
    </location>
</feature>
<keyword evidence="1" id="KW-0812">Transmembrane</keyword>
<dbReference type="OrthoDB" id="9848761at2"/>
<protein>
    <recommendedName>
        <fullName evidence="5">PEP-CTERM protein-sorting domain-containing protein</fullName>
    </recommendedName>
</protein>
<evidence type="ECO:0000313" key="3">
    <source>
        <dbReference type="EMBL" id="SFG92900.1"/>
    </source>
</evidence>
<keyword evidence="1" id="KW-1133">Transmembrane helix</keyword>
<evidence type="ECO:0000256" key="1">
    <source>
        <dbReference type="SAM" id="Phobius"/>
    </source>
</evidence>
<dbReference type="RefSeq" id="WP_090992782.1">
    <property type="nucleotide sequence ID" value="NZ_FOPP01000003.1"/>
</dbReference>
<feature type="chain" id="PRO_5011521174" description="PEP-CTERM protein-sorting domain-containing protein" evidence="2">
    <location>
        <begin position="23"/>
        <end position="152"/>
    </location>
</feature>
<evidence type="ECO:0008006" key="5">
    <source>
        <dbReference type="Google" id="ProtNLM"/>
    </source>
</evidence>
<evidence type="ECO:0000313" key="4">
    <source>
        <dbReference type="Proteomes" id="UP000199666"/>
    </source>
</evidence>
<evidence type="ECO:0000256" key="2">
    <source>
        <dbReference type="SAM" id="SignalP"/>
    </source>
</evidence>
<organism evidence="3 4">
    <name type="scientific">Pedobacter insulae</name>
    <dbReference type="NCBI Taxonomy" id="414048"/>
    <lineage>
        <taxon>Bacteria</taxon>
        <taxon>Pseudomonadati</taxon>
        <taxon>Bacteroidota</taxon>
        <taxon>Sphingobacteriia</taxon>
        <taxon>Sphingobacteriales</taxon>
        <taxon>Sphingobacteriaceae</taxon>
        <taxon>Pedobacter</taxon>
    </lineage>
</organism>
<dbReference type="AlphaFoldDB" id="A0A1I2VUS0"/>
<keyword evidence="1" id="KW-0472">Membrane</keyword>
<dbReference type="Proteomes" id="UP000199666">
    <property type="component" value="Unassembled WGS sequence"/>
</dbReference>
<dbReference type="EMBL" id="FOPP01000003">
    <property type="protein sequence ID" value="SFG92900.1"/>
    <property type="molecule type" value="Genomic_DNA"/>
</dbReference>
<gene>
    <name evidence="3" type="ORF">SAMN04489864_103278</name>
</gene>
<accession>A0A1I2VUS0</accession>
<name>A0A1I2VUS0_9SPHI</name>
<keyword evidence="2" id="KW-0732">Signal</keyword>
<sequence>MRFTKPVIFFFNIFILSISGFAQTVTGCRIGNDNFLYINYQGVQSYPVSQWYQPNFPTYSSPTKPFLQDWYNDYASCPRFVGNPSYGAQCAVQGITIASGGWVQHLGLTITYTLSYDCPMDNQVFALFIGVSILSIYFIRRQIIWAKPLNTI</sequence>